<dbReference type="Pfam" id="PF24390">
    <property type="entry name" value="PRTase-CE"/>
    <property type="match status" value="1"/>
</dbReference>
<accession>A0ABD5ICC7</accession>
<evidence type="ECO:0000313" key="2">
    <source>
        <dbReference type="EMBL" id="MDX7081670.1"/>
    </source>
</evidence>
<evidence type="ECO:0000313" key="3">
    <source>
        <dbReference type="Proteomes" id="UP001275057"/>
    </source>
</evidence>
<dbReference type="AlphaFoldDB" id="A0ABD5ICC7"/>
<sequence length="286" mass="32972">MTIAAAKIPQEVFKDLMELLEHSPWLKHYYNPLIELWNFCDLSEQQKLLKELLFRFRFIDSFQLDEIGREVAKHISQKLGLKPINTKIAAISDNDKPDGSVAGIQFLKNKFSIHDNWKESNFISSITSAAHNAKNNDNIILFDDFIGSGKTINNKLSYFKLTLKERKIKLNSLRVVSFAAMDFGLKKIKEDSGLDAFSVIVLKKGITECNSPEEAEKKINLMIDLEKKLKPTMRGLKIRDHSLGYGRSETLFQISGYNCPNNLFPIFWWPLDKDLIRRDTLFNRAK</sequence>
<protein>
    <recommendedName>
        <fullName evidence="1">PRTase-CE domain-containing protein</fullName>
    </recommendedName>
</protein>
<organism evidence="2 3">
    <name type="scientific">Serratia marcescens</name>
    <dbReference type="NCBI Taxonomy" id="615"/>
    <lineage>
        <taxon>Bacteria</taxon>
        <taxon>Pseudomonadati</taxon>
        <taxon>Pseudomonadota</taxon>
        <taxon>Gammaproteobacteria</taxon>
        <taxon>Enterobacterales</taxon>
        <taxon>Yersiniaceae</taxon>
        <taxon>Serratia</taxon>
    </lineage>
</organism>
<dbReference type="RefSeq" id="WP_319856779.1">
    <property type="nucleotide sequence ID" value="NZ_JAXABG010000002.1"/>
</dbReference>
<dbReference type="InterPro" id="IPR056920">
    <property type="entry name" value="PRTase-CE"/>
</dbReference>
<reference evidence="2 3" key="1">
    <citation type="submission" date="2023-11" db="EMBL/GenBank/DDBJ databases">
        <title>Detection of rare carbapenemases in Enterobacterales - comparison of two colorimetric and two CIM-based carbapenemase assays.</title>
        <authorList>
            <person name="Schaffarczyk L."/>
            <person name="Noster J."/>
            <person name="Stelzer Y."/>
            <person name="Sattler J."/>
            <person name="Gatermann S."/>
            <person name="Hamprecht A."/>
        </authorList>
    </citation>
    <scope>NUCLEOTIDE SEQUENCE [LARGE SCALE GENOMIC DNA]</scope>
    <source>
        <strain evidence="2 3">CIM-Carb-136</strain>
    </source>
</reference>
<dbReference type="Proteomes" id="UP001275057">
    <property type="component" value="Unassembled WGS sequence"/>
</dbReference>
<dbReference type="EMBL" id="JAXABG010000002">
    <property type="protein sequence ID" value="MDX7081670.1"/>
    <property type="molecule type" value="Genomic_DNA"/>
</dbReference>
<feature type="domain" description="PRTase-CE" evidence="1">
    <location>
        <begin position="38"/>
        <end position="283"/>
    </location>
</feature>
<proteinExistence type="predicted"/>
<comment type="caution">
    <text evidence="2">The sequence shown here is derived from an EMBL/GenBank/DDBJ whole genome shotgun (WGS) entry which is preliminary data.</text>
</comment>
<gene>
    <name evidence="2" type="ORF">SJ435_04635</name>
</gene>
<name>A0ABD5ICC7_SERMA</name>
<evidence type="ECO:0000259" key="1">
    <source>
        <dbReference type="Pfam" id="PF24390"/>
    </source>
</evidence>